<evidence type="ECO:0000256" key="5">
    <source>
        <dbReference type="ARBA" id="ARBA00023274"/>
    </source>
</evidence>
<dbReference type="Pfam" id="PF05046">
    <property type="entry name" value="Img2"/>
    <property type="match status" value="1"/>
</dbReference>
<evidence type="ECO:0000256" key="4">
    <source>
        <dbReference type="ARBA" id="ARBA00023128"/>
    </source>
</evidence>
<dbReference type="GO" id="GO:0005762">
    <property type="term" value="C:mitochondrial large ribosomal subunit"/>
    <property type="evidence" value="ECO:0007669"/>
    <property type="project" value="TreeGrafter"/>
</dbReference>
<comment type="subcellular location">
    <subcellularLocation>
        <location evidence="1">Mitochondrion</location>
    </subcellularLocation>
</comment>
<organism evidence="7 8">
    <name type="scientific">Mycena belliarum</name>
    <dbReference type="NCBI Taxonomy" id="1033014"/>
    <lineage>
        <taxon>Eukaryota</taxon>
        <taxon>Fungi</taxon>
        <taxon>Dikarya</taxon>
        <taxon>Basidiomycota</taxon>
        <taxon>Agaricomycotina</taxon>
        <taxon>Agaricomycetes</taxon>
        <taxon>Agaricomycetidae</taxon>
        <taxon>Agaricales</taxon>
        <taxon>Marasmiineae</taxon>
        <taxon>Mycenaceae</taxon>
        <taxon>Mycena</taxon>
    </lineage>
</organism>
<evidence type="ECO:0000256" key="2">
    <source>
        <dbReference type="ARBA" id="ARBA00005677"/>
    </source>
</evidence>
<dbReference type="PANTHER" id="PTHR13477">
    <property type="entry name" value="MITOCHONDRIAL 39S RIBOSOMAL PROTEIN L49"/>
    <property type="match status" value="1"/>
</dbReference>
<dbReference type="GO" id="GO:0006412">
    <property type="term" value="P:translation"/>
    <property type="evidence" value="ECO:0007669"/>
    <property type="project" value="InterPro"/>
</dbReference>
<name>A0AAD6U7N3_9AGAR</name>
<comment type="caution">
    <text evidence="7">The sequence shown here is derived from an EMBL/GenBank/DDBJ whole genome shotgun (WGS) entry which is preliminary data.</text>
</comment>
<accession>A0AAD6U7N3</accession>
<dbReference type="PANTHER" id="PTHR13477:SF0">
    <property type="entry name" value="LARGE RIBOSOMAL SUBUNIT PROTEIN ML49"/>
    <property type="match status" value="1"/>
</dbReference>
<keyword evidence="5" id="KW-0687">Ribonucleoprotein</keyword>
<dbReference type="AlphaFoldDB" id="A0AAD6U7N3"/>
<gene>
    <name evidence="7" type="ORF">B0H15DRAFT_779187</name>
</gene>
<dbReference type="Gene3D" id="3.30.780.10">
    <property type="entry name" value="SUI1-like domain"/>
    <property type="match status" value="1"/>
</dbReference>
<evidence type="ECO:0000256" key="6">
    <source>
        <dbReference type="ARBA" id="ARBA00035191"/>
    </source>
</evidence>
<sequence>MLATARVPLAYFVPRNPRHHLPVYTEFRSCGAQCFILIKNVQGHTPALAKDLSASLFAPSDPLAARIRIEQRPSRLVIKGARPEFKERVVDWLRARGF</sequence>
<dbReference type="Proteomes" id="UP001222325">
    <property type="component" value="Unassembled WGS sequence"/>
</dbReference>
<keyword evidence="3" id="KW-0689">Ribosomal protein</keyword>
<evidence type="ECO:0000313" key="7">
    <source>
        <dbReference type="EMBL" id="KAJ7090263.1"/>
    </source>
</evidence>
<dbReference type="GO" id="GO:0003735">
    <property type="term" value="F:structural constituent of ribosome"/>
    <property type="evidence" value="ECO:0007669"/>
    <property type="project" value="InterPro"/>
</dbReference>
<evidence type="ECO:0000313" key="8">
    <source>
        <dbReference type="Proteomes" id="UP001222325"/>
    </source>
</evidence>
<protein>
    <recommendedName>
        <fullName evidence="6">Large ribosomal subunit protein mL49</fullName>
    </recommendedName>
</protein>
<reference evidence="7" key="1">
    <citation type="submission" date="2023-03" db="EMBL/GenBank/DDBJ databases">
        <title>Massive genome expansion in bonnet fungi (Mycena s.s.) driven by repeated elements and novel gene families across ecological guilds.</title>
        <authorList>
            <consortium name="Lawrence Berkeley National Laboratory"/>
            <person name="Harder C.B."/>
            <person name="Miyauchi S."/>
            <person name="Viragh M."/>
            <person name="Kuo A."/>
            <person name="Thoen E."/>
            <person name="Andreopoulos B."/>
            <person name="Lu D."/>
            <person name="Skrede I."/>
            <person name="Drula E."/>
            <person name="Henrissat B."/>
            <person name="Morin E."/>
            <person name="Kohler A."/>
            <person name="Barry K."/>
            <person name="LaButti K."/>
            <person name="Morin E."/>
            <person name="Salamov A."/>
            <person name="Lipzen A."/>
            <person name="Mereny Z."/>
            <person name="Hegedus B."/>
            <person name="Baldrian P."/>
            <person name="Stursova M."/>
            <person name="Weitz H."/>
            <person name="Taylor A."/>
            <person name="Grigoriev I.V."/>
            <person name="Nagy L.G."/>
            <person name="Martin F."/>
            <person name="Kauserud H."/>
        </authorList>
    </citation>
    <scope>NUCLEOTIDE SEQUENCE</scope>
    <source>
        <strain evidence="7">CBHHK173m</strain>
    </source>
</reference>
<dbReference type="InterPro" id="IPR007740">
    <property type="entry name" value="Ribosomal_mL49"/>
</dbReference>
<keyword evidence="4" id="KW-0496">Mitochondrion</keyword>
<comment type="similarity">
    <text evidence="2">Belongs to the mitochondrion-specific ribosomal protein mL49 family.</text>
</comment>
<proteinExistence type="inferred from homology"/>
<dbReference type="EMBL" id="JARJCN010000022">
    <property type="protein sequence ID" value="KAJ7090263.1"/>
    <property type="molecule type" value="Genomic_DNA"/>
</dbReference>
<evidence type="ECO:0000256" key="1">
    <source>
        <dbReference type="ARBA" id="ARBA00004173"/>
    </source>
</evidence>
<keyword evidence="8" id="KW-1185">Reference proteome</keyword>
<evidence type="ECO:0000256" key="3">
    <source>
        <dbReference type="ARBA" id="ARBA00022980"/>
    </source>
</evidence>